<dbReference type="STRING" id="439228.SAMN06295920_101424"/>
<proteinExistence type="predicted"/>
<accession>A0A1T5A0L9</accession>
<feature type="domain" description="XdhC Rossmann" evidence="2">
    <location>
        <begin position="202"/>
        <end position="341"/>
    </location>
</feature>
<gene>
    <name evidence="3" type="ORF">SAMN06295920_101424</name>
</gene>
<dbReference type="Gene3D" id="3.40.50.720">
    <property type="entry name" value="NAD(P)-binding Rossmann-like Domain"/>
    <property type="match status" value="1"/>
</dbReference>
<dbReference type="Pfam" id="PF13478">
    <property type="entry name" value="XdhC_C"/>
    <property type="match status" value="1"/>
</dbReference>
<dbReference type="PANTHER" id="PTHR30388">
    <property type="entry name" value="ALDEHYDE OXIDOREDUCTASE MOLYBDENUM COFACTOR ASSEMBLY PROTEIN"/>
    <property type="match status" value="1"/>
</dbReference>
<organism evidence="3 4">
    <name type="scientific">Rhizorhabdus histidinilytica</name>
    <dbReference type="NCBI Taxonomy" id="439228"/>
    <lineage>
        <taxon>Bacteria</taxon>
        <taxon>Pseudomonadati</taxon>
        <taxon>Pseudomonadota</taxon>
        <taxon>Alphaproteobacteria</taxon>
        <taxon>Sphingomonadales</taxon>
        <taxon>Sphingomonadaceae</taxon>
        <taxon>Rhizorhabdus</taxon>
    </lineage>
</organism>
<evidence type="ECO:0000259" key="1">
    <source>
        <dbReference type="Pfam" id="PF02625"/>
    </source>
</evidence>
<reference evidence="4" key="1">
    <citation type="submission" date="2017-02" db="EMBL/GenBank/DDBJ databases">
        <authorList>
            <person name="Varghese N."/>
            <person name="Submissions S."/>
        </authorList>
    </citation>
    <scope>NUCLEOTIDE SEQUENCE [LARGE SCALE GENOMIC DNA]</scope>
    <source>
        <strain evidence="4">UM2</strain>
    </source>
</reference>
<dbReference type="EMBL" id="FUYM01000001">
    <property type="protein sequence ID" value="SKB28317.1"/>
    <property type="molecule type" value="Genomic_DNA"/>
</dbReference>
<dbReference type="InterPro" id="IPR027051">
    <property type="entry name" value="XdhC_Rossmann_dom"/>
</dbReference>
<protein>
    <submittedName>
        <fullName evidence="3">Xanthine dehydrogenase accessory factor</fullName>
    </submittedName>
</protein>
<name>A0A1T5A0L9_9SPHN</name>
<dbReference type="Proteomes" id="UP000189818">
    <property type="component" value="Unassembled WGS sequence"/>
</dbReference>
<sequence length="350" mass="36575">MVLALGGPPVKWKGNPCLAHRTRASPVRLGTGVTTAIMLDELDDLLGKACTWLAQGHGVALATVMQTWGSAPRRRGSHAIVRDDGLFEGSVSGGCVEGDVLVAAQALLAAGGGFDRRDYGVQDDDAWSFGLACGGSIAILIQTIDDTHFPSALLDRIVAERRAGRAIAVASDLATGAAAEVARDTGEEEGRFVNLYPPPLRMMIIGAVHVSQHLVPLARQLGYRVQLVDPRDSFAAADRFADIEVDTRWPDEAMAEWRPDGGTAVVTLTHDPKIDDPALIAALGSDAFYIAALGSRRTHAKRIERLSAAGCTAEAIARIDGPAGLPIAAATPAEIALSILAGATAALRGA</sequence>
<evidence type="ECO:0000259" key="2">
    <source>
        <dbReference type="Pfam" id="PF13478"/>
    </source>
</evidence>
<dbReference type="InterPro" id="IPR003777">
    <property type="entry name" value="XdhC_CoxI"/>
</dbReference>
<dbReference type="AlphaFoldDB" id="A0A1T5A0L9"/>
<evidence type="ECO:0000313" key="3">
    <source>
        <dbReference type="EMBL" id="SKB28317.1"/>
    </source>
</evidence>
<dbReference type="PANTHER" id="PTHR30388:SF4">
    <property type="entry name" value="MOLYBDENUM COFACTOR INSERTION CHAPERONE PAOD"/>
    <property type="match status" value="1"/>
</dbReference>
<keyword evidence="4" id="KW-1185">Reference proteome</keyword>
<dbReference type="Pfam" id="PF02625">
    <property type="entry name" value="XdhC_CoxI"/>
    <property type="match status" value="1"/>
</dbReference>
<dbReference type="InterPro" id="IPR052698">
    <property type="entry name" value="MoCofactor_Util/Proc"/>
</dbReference>
<feature type="domain" description="XdhC- CoxI" evidence="1">
    <location>
        <begin position="52"/>
        <end position="117"/>
    </location>
</feature>
<evidence type="ECO:0000313" key="4">
    <source>
        <dbReference type="Proteomes" id="UP000189818"/>
    </source>
</evidence>